<dbReference type="Gene3D" id="3.80.10.10">
    <property type="entry name" value="Ribonuclease Inhibitor"/>
    <property type="match status" value="4"/>
</dbReference>
<proteinExistence type="predicted"/>
<protein>
    <submittedName>
        <fullName evidence="7">Putative leucine-rich repeat domain, L domain-containing protein</fullName>
    </submittedName>
</protein>
<dbReference type="InterPro" id="IPR045344">
    <property type="entry name" value="C-JID"/>
</dbReference>
<feature type="domain" description="Disease resistance R13L4/SHOC-2-like LRR" evidence="6">
    <location>
        <begin position="630"/>
        <end position="727"/>
    </location>
</feature>
<dbReference type="SMART" id="SM00369">
    <property type="entry name" value="LRR_TYP"/>
    <property type="match status" value="8"/>
</dbReference>
<evidence type="ECO:0000256" key="2">
    <source>
        <dbReference type="ARBA" id="ARBA00022737"/>
    </source>
</evidence>
<evidence type="ECO:0000259" key="5">
    <source>
        <dbReference type="Pfam" id="PF23286"/>
    </source>
</evidence>
<dbReference type="PANTHER" id="PTHR48051:SF1">
    <property type="entry name" value="RAS SUPPRESSOR PROTEIN 1"/>
    <property type="match status" value="1"/>
</dbReference>
<dbReference type="InterPro" id="IPR058546">
    <property type="entry name" value="RPS4B/Roq1-like_LRR"/>
</dbReference>
<comment type="caution">
    <text evidence="7">The sequence shown here is derived from an EMBL/GenBank/DDBJ whole genome shotgun (WGS) entry which is preliminary data.</text>
</comment>
<dbReference type="SUPFAM" id="SSF52047">
    <property type="entry name" value="RNI-like"/>
    <property type="match status" value="2"/>
</dbReference>
<keyword evidence="1" id="KW-0433">Leucine-rich repeat</keyword>
<evidence type="ECO:0000259" key="6">
    <source>
        <dbReference type="Pfam" id="PF23598"/>
    </source>
</evidence>
<evidence type="ECO:0000256" key="3">
    <source>
        <dbReference type="ARBA" id="ARBA00022821"/>
    </source>
</evidence>
<evidence type="ECO:0000313" key="7">
    <source>
        <dbReference type="EMBL" id="PRQ49678.1"/>
    </source>
</evidence>
<feature type="domain" description="Disease resistance protein RPS4B/Roq1-like leucine-rich repeats" evidence="5">
    <location>
        <begin position="86"/>
        <end position="154"/>
    </location>
</feature>
<dbReference type="EMBL" id="PDCK01000040">
    <property type="protein sequence ID" value="PRQ49678.1"/>
    <property type="molecule type" value="Genomic_DNA"/>
</dbReference>
<dbReference type="Pfam" id="PF23598">
    <property type="entry name" value="LRR_14"/>
    <property type="match status" value="1"/>
</dbReference>
<evidence type="ECO:0000256" key="1">
    <source>
        <dbReference type="ARBA" id="ARBA00022614"/>
    </source>
</evidence>
<organism evidence="7 8">
    <name type="scientific">Rosa chinensis</name>
    <name type="common">China rose</name>
    <dbReference type="NCBI Taxonomy" id="74649"/>
    <lineage>
        <taxon>Eukaryota</taxon>
        <taxon>Viridiplantae</taxon>
        <taxon>Streptophyta</taxon>
        <taxon>Embryophyta</taxon>
        <taxon>Tracheophyta</taxon>
        <taxon>Spermatophyta</taxon>
        <taxon>Magnoliopsida</taxon>
        <taxon>eudicotyledons</taxon>
        <taxon>Gunneridae</taxon>
        <taxon>Pentapetalae</taxon>
        <taxon>rosids</taxon>
        <taxon>fabids</taxon>
        <taxon>Rosales</taxon>
        <taxon>Rosaceae</taxon>
        <taxon>Rosoideae</taxon>
        <taxon>Rosoideae incertae sedis</taxon>
        <taxon>Rosa</taxon>
    </lineage>
</organism>
<dbReference type="InterPro" id="IPR055414">
    <property type="entry name" value="LRR_R13L4/SHOC2-like"/>
</dbReference>
<sequence length="1710" mass="194577">MPNSRIEQLWNETLSLKMLILMDLSDCKYLTKTLDFSKVPKLEKLILKGCIELLEVHPTIGDLQHLVLLNLKGCESLENLPQSIRLRSLRTFILSGCSKLRHFPEIVGNMDTLSELYLDGTAIRELPVSIQHLEGLILLNLSGCRNLLSVPSILSSSLTSLKFLYLSLCSRMDRLPDNIGCLEHLEELDACNIAIRKVPDSIFLLKNLKLLCFHGCAGSTGLELPSKFSGLRSLTTLNLGGCNLAEGAIPNDIGDLFSLQSLDLSENNFFTIPESISQLSELTEISLFKCSKLWTLPKDLPSSLRNLNVRGCPMLTSSSSSWRRYPPQKGLSIINCRKPEEDEIFPELYKVPFSLLITPMLKRKIFYSKYSCIYMLFLNHIVIKFNSAFLSGIYLITLFYTHMQFRLGNLEELDLSNCQHLKKIPDLNGVPNLKKLNLEGCEKLSEVHPTIGCLQHLVFLNLKGCVNLESLPSSISLKSLNMFVLSGCSKLKEFPNIKGEMNNLSQLHLDGTALRHLRIPMMHLKGPILINLSGCRNLLTVPILFSLKSLNLSRCSTIFKLPPSLAYMEHLEELDASETAITGLPQSILLLKKLKVLSFCGCKGLQLPKWFSDLSSLTSLNLRRCSLAEEVLDSLYSLSALQILDLSENNLSIIPSGIGRLSSLKLLNLSENNFDNIPNEIGHLSSLQVLDLSENSFMSIPDESISHLSELTELRLFRCRKLQSLPNNLPFNLKHVHARECPMLKNNADTLTIWASGKGFCFINCRQSDQDDGQPNHLPVPVPKDRIELLFPSYIEDRVYGKKPFEIRFPHSWSTGLSAGIPNSWSRWRNGPSVTIPLSDGNSTWMGLALFVVFDILEQDIFNKSWELEETVCDFHTDVGAVGHDTSLVFQNFIDFRTGSYGLSCYEPRGGQFSGLFDKPSSRLRASVSTKRPNLKVRGCGIHLISEEYAAEFVKSIATQTTNSIESHLDSNFDRHCEDILDEETTGVLIEQGSTNSTFNEDSCSKVNSKIKIRGELSILYEGSKGRQKSFHFCFPASVISTLPWFFHHHAGDVTLCYITKNLLDDQRWVGLELYVQFSRCTSTSTSGNSSFFFYVDLCSHDHGSMVMHGSLKIKSCVGTSDQLVVLHVPRVHFQQQLNQCQGISALFRTINEEMEVQVCGSRLAFEHDLEDLTHSLTAAASTLGQHALTQLCSQAQPVDRRNAEEAEMPFNCCSWFRRSTALVLPEQAPSSSIVRLRNHRCYLQQQQGFGESDLTQLVHSRSVTLLHSKSLLENRDRNHENVAEEDKSLVLARHHVHIMAETQLQGRYGSPRWKRCLKLLLRQSKVATLSLCGHAISAFKNFDPFSPYNIICFSDKEIPVWFKHEMSYQMSSRSRVGIKLPPRLHEDENWRGLAICVAFEVHDQRPTTSPVKLLCHLRAKDNYCLNHIPMCCINEEKLKSLHLGRFIWLTYIPRLLLTEFSVISDVEARIYVSCRGLTVEKSGIRLLYRQEEGEFENTITECWTSFFDNLSFIRQLVESDDQNIQPRIRHELPMLEGHIKVFEPDLIYNAIPPSNEIPEWFGHRIEDPWDPSCGWQFQLPPPLSDTIGLALFVSYRISRNYLQESVLYPFIITLKTAKNGLSSLHRYQMSNEEYEFLKRCCTVHREFFWLSYIPRRWFLHQLNDESDLIVFSGRNCWTPDMVYLRFVYADEVEEFKQLCFNLHRPPVQQ</sequence>
<dbReference type="Gramene" id="PRQ49678">
    <property type="protein sequence ID" value="PRQ49678"/>
    <property type="gene ID" value="RchiOBHm_Chr2g0124621"/>
</dbReference>
<dbReference type="InterPro" id="IPR003591">
    <property type="entry name" value="Leu-rich_rpt_typical-subtyp"/>
</dbReference>
<feature type="domain" description="C-JID" evidence="4">
    <location>
        <begin position="1355"/>
        <end position="1492"/>
    </location>
</feature>
<evidence type="ECO:0000259" key="4">
    <source>
        <dbReference type="Pfam" id="PF20160"/>
    </source>
</evidence>
<evidence type="ECO:0000313" key="8">
    <source>
        <dbReference type="Proteomes" id="UP000238479"/>
    </source>
</evidence>
<dbReference type="PANTHER" id="PTHR48051">
    <property type="match status" value="1"/>
</dbReference>
<keyword evidence="8" id="KW-1185">Reference proteome</keyword>
<accession>A0A2P6RTC2</accession>
<keyword evidence="3" id="KW-0611">Plant defense</keyword>
<dbReference type="Pfam" id="PF12799">
    <property type="entry name" value="LRR_4"/>
    <property type="match status" value="1"/>
</dbReference>
<name>A0A2P6RTC2_ROSCH</name>
<dbReference type="InterPro" id="IPR001611">
    <property type="entry name" value="Leu-rich_rpt"/>
</dbReference>
<dbReference type="PROSITE" id="PS51450">
    <property type="entry name" value="LRR"/>
    <property type="match status" value="4"/>
</dbReference>
<dbReference type="InterPro" id="IPR025875">
    <property type="entry name" value="Leu-rich_rpt_4"/>
</dbReference>
<dbReference type="Proteomes" id="UP000238479">
    <property type="component" value="Chromosome 2"/>
</dbReference>
<dbReference type="Pfam" id="PF00560">
    <property type="entry name" value="LRR_1"/>
    <property type="match status" value="2"/>
</dbReference>
<dbReference type="SUPFAM" id="SSF52058">
    <property type="entry name" value="L domain-like"/>
    <property type="match status" value="1"/>
</dbReference>
<dbReference type="Pfam" id="PF20160">
    <property type="entry name" value="C-JID"/>
    <property type="match status" value="1"/>
</dbReference>
<dbReference type="GO" id="GO:0005737">
    <property type="term" value="C:cytoplasm"/>
    <property type="evidence" value="ECO:0007669"/>
    <property type="project" value="TreeGrafter"/>
</dbReference>
<reference evidence="7 8" key="1">
    <citation type="journal article" date="2018" name="Nat. Genet.">
        <title>The Rosa genome provides new insights in the design of modern roses.</title>
        <authorList>
            <person name="Bendahmane M."/>
        </authorList>
    </citation>
    <scope>NUCLEOTIDE SEQUENCE [LARGE SCALE GENOMIC DNA]</scope>
    <source>
        <strain evidence="8">cv. Old Blush</strain>
    </source>
</reference>
<dbReference type="InterPro" id="IPR050216">
    <property type="entry name" value="LRR_domain-containing"/>
</dbReference>
<keyword evidence="2" id="KW-0677">Repeat</keyword>
<dbReference type="Pfam" id="PF23286">
    <property type="entry name" value="LRR_13"/>
    <property type="match status" value="1"/>
</dbReference>
<dbReference type="InterPro" id="IPR032675">
    <property type="entry name" value="LRR_dom_sf"/>
</dbReference>
<gene>
    <name evidence="7" type="ORF">RchiOBHm_Chr2g0124621</name>
</gene>